<keyword evidence="1" id="KW-0472">Membrane</keyword>
<sequence length="159" mass="18186">MGYTRDIYLTSLIFGSIFTILFGVSLSSLFYGLTKYGQCPYEQLLPQSLLVFGFILVSYYKVDDSGTHLYYFVYAIGIVIVYAISAIILACVIILTLHSKHLEYQSNNPIDSKSYCESSIYNYCYSFATTVIILTMIFSLLLTQIFSKKLYNFFKKLTT</sequence>
<proteinExistence type="predicted"/>
<dbReference type="EMBL" id="CAJOAY010000716">
    <property type="protein sequence ID" value="CAF3721975.1"/>
    <property type="molecule type" value="Genomic_DNA"/>
</dbReference>
<evidence type="ECO:0000313" key="3">
    <source>
        <dbReference type="EMBL" id="CAF3721975.1"/>
    </source>
</evidence>
<dbReference type="Proteomes" id="UP000663891">
    <property type="component" value="Unassembled WGS sequence"/>
</dbReference>
<gene>
    <name evidence="3" type="ORF">OKA104_LOCUS13911</name>
    <name evidence="2" type="ORF">VCS650_LOCUS34196</name>
</gene>
<comment type="caution">
    <text evidence="2">The sequence shown here is derived from an EMBL/GenBank/DDBJ whole genome shotgun (WGS) entry which is preliminary data.</text>
</comment>
<dbReference type="OrthoDB" id="10578451at2759"/>
<feature type="transmembrane region" description="Helical" evidence="1">
    <location>
        <begin position="69"/>
        <end position="97"/>
    </location>
</feature>
<dbReference type="EMBL" id="CAJNON010000704">
    <property type="protein sequence ID" value="CAF1358920.1"/>
    <property type="molecule type" value="Genomic_DNA"/>
</dbReference>
<feature type="transmembrane region" description="Helical" evidence="1">
    <location>
        <begin position="120"/>
        <end position="146"/>
    </location>
</feature>
<keyword evidence="1" id="KW-0812">Transmembrane</keyword>
<evidence type="ECO:0000313" key="4">
    <source>
        <dbReference type="Proteomes" id="UP000663891"/>
    </source>
</evidence>
<name>A0A815HZX7_9BILA</name>
<accession>A0A815HZX7</accession>
<feature type="transmembrane region" description="Helical" evidence="1">
    <location>
        <begin position="7"/>
        <end position="32"/>
    </location>
</feature>
<evidence type="ECO:0000256" key="1">
    <source>
        <dbReference type="SAM" id="Phobius"/>
    </source>
</evidence>
<keyword evidence="1" id="KW-1133">Transmembrane helix</keyword>
<dbReference type="AlphaFoldDB" id="A0A815HZX7"/>
<reference evidence="2" key="1">
    <citation type="submission" date="2021-02" db="EMBL/GenBank/DDBJ databases">
        <authorList>
            <person name="Nowell W R."/>
        </authorList>
    </citation>
    <scope>NUCLEOTIDE SEQUENCE</scope>
</reference>
<organism evidence="2 4">
    <name type="scientific">Adineta steineri</name>
    <dbReference type="NCBI Taxonomy" id="433720"/>
    <lineage>
        <taxon>Eukaryota</taxon>
        <taxon>Metazoa</taxon>
        <taxon>Spiralia</taxon>
        <taxon>Gnathifera</taxon>
        <taxon>Rotifera</taxon>
        <taxon>Eurotatoria</taxon>
        <taxon>Bdelloidea</taxon>
        <taxon>Adinetida</taxon>
        <taxon>Adinetidae</taxon>
        <taxon>Adineta</taxon>
    </lineage>
</organism>
<feature type="transmembrane region" description="Helical" evidence="1">
    <location>
        <begin position="44"/>
        <end position="62"/>
    </location>
</feature>
<evidence type="ECO:0000313" key="2">
    <source>
        <dbReference type="EMBL" id="CAF1358920.1"/>
    </source>
</evidence>
<dbReference type="Proteomes" id="UP000663881">
    <property type="component" value="Unassembled WGS sequence"/>
</dbReference>
<protein>
    <submittedName>
        <fullName evidence="2">Uncharacterized protein</fullName>
    </submittedName>
</protein>